<keyword evidence="1" id="KW-1133">Transmembrane helix</keyword>
<keyword evidence="1" id="KW-0472">Membrane</keyword>
<sequence length="558" mass="60212">MFSPSKVLPFLDIVTNVVTEALEKAAFDANALSLGGQLDLSGFAAPLASKPIGKMKEQQNTIKEVTDFLKGEKGKGAALTMKTMVTAATPILVHFDELLTQPNLDKYSATLNTSPIVGLGGREIRYLNKTSMGTGAGTVTESWAHFDNLPAEADTTEGVVHMVPYNGSFCLSVGRSPWKKEPQPMTDAKWVDAKNDWPKPFISSKQHLSLKKLIEADAKAYEDTKDNSEKEKIQKRAVERGVKGVLKIAATINEAPVNASNAIVNMGVALRGIMAVLLILTFGVAAPAIVVGLGVLFIMAFIVNKVYESRESQMMSDIGTTQASVNSLETCIADLKKITPKFGELEIQYKALNMFWGHMSASSGDLLTWTADAFKELFEEMFSTGTIESARMSATELENEADPDVGALQAPAVEPSAPPSDEDAFHALLEAVYQPLANGLKSDAQELTVVSAGSEQDSRLNNIGALAGSKEFTVPNRSERSKGVDGNSATKSLGKDHLRTEVRVADLARFEGVRRSSDTTFLSQTVGGGLRRLHIVDVQNFTIIEETEPNVTVNLKIV</sequence>
<feature type="transmembrane region" description="Helical" evidence="1">
    <location>
        <begin position="273"/>
        <end position="303"/>
    </location>
</feature>
<protein>
    <submittedName>
        <fullName evidence="2">Uncharacterized protein</fullName>
    </submittedName>
</protein>
<dbReference type="AlphaFoldDB" id="A0A6A5W8G1"/>
<gene>
    <name evidence="2" type="ORF">P154DRAFT_604062</name>
</gene>
<name>A0A6A5W8G1_9PLEO</name>
<accession>A0A6A5W8G1</accession>
<dbReference type="Proteomes" id="UP000799779">
    <property type="component" value="Unassembled WGS sequence"/>
</dbReference>
<reference evidence="2" key="1">
    <citation type="journal article" date="2020" name="Stud. Mycol.">
        <title>101 Dothideomycetes genomes: a test case for predicting lifestyles and emergence of pathogens.</title>
        <authorList>
            <person name="Haridas S."/>
            <person name="Albert R."/>
            <person name="Binder M."/>
            <person name="Bloem J."/>
            <person name="Labutti K."/>
            <person name="Salamov A."/>
            <person name="Andreopoulos B."/>
            <person name="Baker S."/>
            <person name="Barry K."/>
            <person name="Bills G."/>
            <person name="Bluhm B."/>
            <person name="Cannon C."/>
            <person name="Castanera R."/>
            <person name="Culley D."/>
            <person name="Daum C."/>
            <person name="Ezra D."/>
            <person name="Gonzalez J."/>
            <person name="Henrissat B."/>
            <person name="Kuo A."/>
            <person name="Liang C."/>
            <person name="Lipzen A."/>
            <person name="Lutzoni F."/>
            <person name="Magnuson J."/>
            <person name="Mondo S."/>
            <person name="Nolan M."/>
            <person name="Ohm R."/>
            <person name="Pangilinan J."/>
            <person name="Park H.-J."/>
            <person name="Ramirez L."/>
            <person name="Alfaro M."/>
            <person name="Sun H."/>
            <person name="Tritt A."/>
            <person name="Yoshinaga Y."/>
            <person name="Zwiers L.-H."/>
            <person name="Turgeon B."/>
            <person name="Goodwin S."/>
            <person name="Spatafora J."/>
            <person name="Crous P."/>
            <person name="Grigoriev I."/>
        </authorList>
    </citation>
    <scope>NUCLEOTIDE SEQUENCE</scope>
    <source>
        <strain evidence="2">CBS 123094</strain>
    </source>
</reference>
<evidence type="ECO:0000313" key="3">
    <source>
        <dbReference type="Proteomes" id="UP000799779"/>
    </source>
</evidence>
<keyword evidence="3" id="KW-1185">Reference proteome</keyword>
<dbReference type="OrthoDB" id="4524197at2759"/>
<keyword evidence="1" id="KW-0812">Transmembrane</keyword>
<evidence type="ECO:0000313" key="2">
    <source>
        <dbReference type="EMBL" id="KAF1998213.1"/>
    </source>
</evidence>
<dbReference type="EMBL" id="ML977605">
    <property type="protein sequence ID" value="KAF1998213.1"/>
    <property type="molecule type" value="Genomic_DNA"/>
</dbReference>
<evidence type="ECO:0000256" key="1">
    <source>
        <dbReference type="SAM" id="Phobius"/>
    </source>
</evidence>
<proteinExistence type="predicted"/>
<organism evidence="2 3">
    <name type="scientific">Amniculicola lignicola CBS 123094</name>
    <dbReference type="NCBI Taxonomy" id="1392246"/>
    <lineage>
        <taxon>Eukaryota</taxon>
        <taxon>Fungi</taxon>
        <taxon>Dikarya</taxon>
        <taxon>Ascomycota</taxon>
        <taxon>Pezizomycotina</taxon>
        <taxon>Dothideomycetes</taxon>
        <taxon>Pleosporomycetidae</taxon>
        <taxon>Pleosporales</taxon>
        <taxon>Amniculicolaceae</taxon>
        <taxon>Amniculicola</taxon>
    </lineage>
</organism>